<dbReference type="AlphaFoldDB" id="A0AAV2CV64"/>
<protein>
    <submittedName>
        <fullName evidence="1">Uncharacterized protein</fullName>
    </submittedName>
</protein>
<evidence type="ECO:0000313" key="1">
    <source>
        <dbReference type="EMBL" id="CAL1360432.1"/>
    </source>
</evidence>
<proteinExistence type="predicted"/>
<gene>
    <name evidence="1" type="ORF">LTRI10_LOCUS7869</name>
</gene>
<accession>A0AAV2CV64</accession>
<dbReference type="EMBL" id="OZ034814">
    <property type="protein sequence ID" value="CAL1360432.1"/>
    <property type="molecule type" value="Genomic_DNA"/>
</dbReference>
<organism evidence="1 2">
    <name type="scientific">Linum trigynum</name>
    <dbReference type="NCBI Taxonomy" id="586398"/>
    <lineage>
        <taxon>Eukaryota</taxon>
        <taxon>Viridiplantae</taxon>
        <taxon>Streptophyta</taxon>
        <taxon>Embryophyta</taxon>
        <taxon>Tracheophyta</taxon>
        <taxon>Spermatophyta</taxon>
        <taxon>Magnoliopsida</taxon>
        <taxon>eudicotyledons</taxon>
        <taxon>Gunneridae</taxon>
        <taxon>Pentapetalae</taxon>
        <taxon>rosids</taxon>
        <taxon>fabids</taxon>
        <taxon>Malpighiales</taxon>
        <taxon>Linaceae</taxon>
        <taxon>Linum</taxon>
    </lineage>
</organism>
<sequence>MITHHRPYLRLSRFGTMMLAAHPFQPLSRPCRAPPLHQLAPPRRKRCLPAPWLQFHPRQSHPLPRQMNHPHLCLPFPRPHPLLHQPLLLLLPRIHQSSAVEIE</sequence>
<name>A0AAV2CV64_9ROSI</name>
<keyword evidence="2" id="KW-1185">Reference proteome</keyword>
<reference evidence="1 2" key="1">
    <citation type="submission" date="2024-04" db="EMBL/GenBank/DDBJ databases">
        <authorList>
            <person name="Fracassetti M."/>
        </authorList>
    </citation>
    <scope>NUCLEOTIDE SEQUENCE [LARGE SCALE GENOMIC DNA]</scope>
</reference>
<evidence type="ECO:0000313" key="2">
    <source>
        <dbReference type="Proteomes" id="UP001497516"/>
    </source>
</evidence>
<dbReference type="Proteomes" id="UP001497516">
    <property type="component" value="Chromosome 10"/>
</dbReference>